<gene>
    <name evidence="7" type="primary">LOC117542249</name>
</gene>
<feature type="region of interest" description="Disordered" evidence="2">
    <location>
        <begin position="842"/>
        <end position="881"/>
    </location>
</feature>
<accession>A0A6P8TNG8</accession>
<feature type="compositionally biased region" description="Low complexity" evidence="2">
    <location>
        <begin position="917"/>
        <end position="928"/>
    </location>
</feature>
<sequence length="2253" mass="247731">MCVVSSPLCTARPGGNSGVTAGLKPRNSDTLTVDKRRVVVVKKPTMEENLIRREAARPPRRASAAAAEVGANDSLQDGEVYTAWESQAGPERLGAAAGRAERRSCAPLAVHHRHMPMGLLNIPIPRKKENRALFQDVSTESREYEDMMTILTSSYIDTGSAGGFTYCKPRLVHSELLEREFVEKRKEMKADGRTDKELEESYCFLLAENAKLPALCEKGLQVGQSWITVLGNPTKGVYLSKYSDLLQVNPINPGFTGDIVIFKVMKGKVKSIYENMKNLLDPTPRFDSHTSKNASKVTSLSSYRALELTQQYFYEYSFDELRPRPRQVCPYAVISFLFKGKDSSLPSKPLAPIRLNSQSAEASKERAQFTVWNGDLVKGDRLLFQISLRCFSPPLLPHRLPEKLEMGCVMRLEQLTRYLSSDLLSYNLYSSSHQVVNSGHCCSLLEVTDRNRSTTSVTGLLQELETKRVVLVTALSDRGFLLLLSSVQMAMPPEREENWKRSLQALFVFPESRDLSKSTFRGASSSHNASQSGSPVMPRLSQFIPALHHALVKARANHPPELSAGVEHLTREYLVGLTDGKVRQYPMGEYDSKLDECMKLFPAPKQHRVNMEGYLRSYLYTPALHLLSVARAKQMVEAHCGPEESQEANLRRSLGGHREVMGKEATSNSREGQTNTQKMQQLVDLVLTCKRKAETVVRKEGGEGGVKVHGRKRKMEQETAERTLKFLKASQEPGRHSKFPVEGSHIPAPPGSLGSLIGSVGLMDVDLREDGSELATRLLSLLKGLTQAARGTSNQSEVQEVVQKTSWPFDRLATKLGLPTNCDIDLRDQEELEEQTIVSISSSEGFSPGSHSGEGNHHGAAGRGGGLGKRAGGYEEEEEEQDKIPWVLIPITGLSYSRYTHRDRKLPQDPRFHHLTTATTITTTSKPPGQSPSPSPRQSTPPSPLRCASPEPSPPHSISLCPSPDPSPPPSPSQCPSPEPSPPTSPSQCPSPEPSPPPSPPKCPSPQCRPTQRLDPRLLGRPPLPSAEPNDLSQFNSNHRCANVEPVVHPPSRESAGPYKDREKTPQGKEKKNEEPFISTSIQPSVPPAPERRRSPSPPPTQPDGEGVVKEVQADVSEEVEIVNILKKRVKEDQEEEVEFMDVEVEVGEVKDLVGGPLFSPPVAVPPTCLDSVVDKHLGNFSSDVQLLLQKQSIHYSFPQFPHSTSNTETSAPHHTLPHASMSQLSHYVSFYNPCSPVHDPVVPLTHDFNRIFEDTCPSHKPGSSRTNVDDALASRISEFVSSIRASKAPTSGEDDGIFGELTAADVSTNPALSRGSDPWQQHTIPKHVPDATGNISPMLSSHVSLSVTTAPSDSAYKLANTSVLIPAPNKPPHSHWKQQSHSLEINRTHNIRQTKEDWTEHCSVEMGGSSLAGTKYEGSLPGFSCVSEPVSASVPGPTPTPPASALSSLISQLQPEVFNSLVKIIKEVKRNTLQFYLHSMEPGDQVHQEVKANLLKQGNAEQSPMAFLNQENAADRLLVVIQNQDIAGYIHKIPGLVSLKRLDSVVFVGIDTLDDIKNNSYNELFVSGGCIISDELILNPDFITHDRLTALLMLLEQNSSPESVWRLKVHCKTHKKLKEQSRFRRDAANLLDVLSAYQKRQIVEFLPYHNCDMMNLQSPDLVCLLELQARYTQFRHTVFLTEHNFEKFPDHSNSGIIVASFEEILHDFGRLVGHHDIKKRQPIIDDVLSPKEHIPSLSSHDQPQHLHQQPDFIPPALSHLSDQLVPDASCKEGVPLHSETDYEVLRRAISQLRAERQLASQAELSLHSLKNFPVNVVPTGSGPTSPPLPQKGLTESVQVTQDRKAVAATLELIHSALKQETMEEEKRQGGAATLTEGQRRGGGEAGGHRDGPPVRVVGALGGSQDPRNTDTSTPSSNQSKAVVTGLSSQTHATDDGKEKADQQGEPLFPEAATSSAASSSTTACPVGDRSRDVVREQPIRGDAAPTGTASVTKAITRGEDGLDHDTTHASSTTCSQKEMDFTQSGNTSNCAIVTAGMEFSKKFPHSCSARPSQTPKRKPHTRSRYRPFPPVQHGHAESSPLLITLDWPSALPEDIPSCSRRLSQSLQLYSHTGKKYSYRELSNPMVWKKITYARPGWTPEFPPFLKPGNQYLELKANSMVVFTSMAPPHGKGPNRLASGVTCYDHKEGPWCEVQSQDGARICILAVSPQHTSTPIARITPQVRKGPPGQNVKEETVLEDSSEQESIMPVLPT</sequence>
<dbReference type="InParanoid" id="A0A6P8TNG8"/>
<dbReference type="PANTHER" id="PTHR16207:SF1">
    <property type="entry name" value="PROTEIN TASOR"/>
    <property type="match status" value="1"/>
</dbReference>
<dbReference type="InterPro" id="IPR022188">
    <property type="entry name" value="TASOR_DUF3715"/>
</dbReference>
<evidence type="ECO:0000313" key="6">
    <source>
        <dbReference type="Proteomes" id="UP000515161"/>
    </source>
</evidence>
<feature type="compositionally biased region" description="Basic and acidic residues" evidence="2">
    <location>
        <begin position="1969"/>
        <end position="1980"/>
    </location>
</feature>
<feature type="compositionally biased region" description="Low complexity" evidence="2">
    <location>
        <begin position="842"/>
        <end position="853"/>
    </location>
</feature>
<dbReference type="RefSeq" id="XP_034065709.1">
    <property type="nucleotide sequence ID" value="XM_034209818.1"/>
</dbReference>
<dbReference type="GO" id="GO:0000792">
    <property type="term" value="C:heterochromatin"/>
    <property type="evidence" value="ECO:0007669"/>
    <property type="project" value="TreeGrafter"/>
</dbReference>
<evidence type="ECO:0000259" key="5">
    <source>
        <dbReference type="Pfam" id="PF24630"/>
    </source>
</evidence>
<feature type="compositionally biased region" description="Low complexity" evidence="2">
    <location>
        <begin position="1952"/>
        <end position="1964"/>
    </location>
</feature>
<feature type="compositionally biased region" description="Basic and acidic residues" evidence="2">
    <location>
        <begin position="1059"/>
        <end position="1075"/>
    </location>
</feature>
<evidence type="ECO:0000259" key="4">
    <source>
        <dbReference type="Pfam" id="PF23314"/>
    </source>
</evidence>
<dbReference type="Pfam" id="PF23314">
    <property type="entry name" value="TASOR_alpha-beta"/>
    <property type="match status" value="1"/>
</dbReference>
<dbReference type="InterPro" id="IPR046432">
    <property type="entry name" value="TASOR"/>
</dbReference>
<feature type="compositionally biased region" description="Basic and acidic residues" evidence="2">
    <location>
        <begin position="1997"/>
        <end position="2008"/>
    </location>
</feature>
<evidence type="ECO:0000256" key="2">
    <source>
        <dbReference type="SAM" id="MobiDB-lite"/>
    </source>
</evidence>
<dbReference type="OrthoDB" id="5960959at2759"/>
<feature type="compositionally biased region" description="Basic residues" evidence="2">
    <location>
        <begin position="2056"/>
        <end position="2066"/>
    </location>
</feature>
<dbReference type="InterPro" id="IPR056243">
    <property type="entry name" value="TASOR_ab_dom"/>
</dbReference>
<dbReference type="InterPro" id="IPR056242">
    <property type="entry name" value="PIN_TASOR"/>
</dbReference>
<comment type="similarity">
    <text evidence="1">Belongs to the TASOR family.</text>
</comment>
<evidence type="ECO:0000259" key="3">
    <source>
        <dbReference type="Pfam" id="PF12509"/>
    </source>
</evidence>
<feature type="compositionally biased region" description="Polar residues" evidence="2">
    <location>
        <begin position="1906"/>
        <end position="1932"/>
    </location>
</feature>
<keyword evidence="6" id="KW-1185">Reference proteome</keyword>
<organism evidence="6 7">
    <name type="scientific">Gymnodraco acuticeps</name>
    <name type="common">Antarctic dragonfish</name>
    <dbReference type="NCBI Taxonomy" id="8218"/>
    <lineage>
        <taxon>Eukaryota</taxon>
        <taxon>Metazoa</taxon>
        <taxon>Chordata</taxon>
        <taxon>Craniata</taxon>
        <taxon>Vertebrata</taxon>
        <taxon>Euteleostomi</taxon>
        <taxon>Actinopterygii</taxon>
        <taxon>Neopterygii</taxon>
        <taxon>Teleostei</taxon>
        <taxon>Neoteleostei</taxon>
        <taxon>Acanthomorphata</taxon>
        <taxon>Eupercaria</taxon>
        <taxon>Perciformes</taxon>
        <taxon>Notothenioidei</taxon>
        <taxon>Bathydraconidae</taxon>
        <taxon>Gymnodraco</taxon>
    </lineage>
</organism>
<feature type="region of interest" description="Disordered" evidence="2">
    <location>
        <begin position="917"/>
        <end position="1108"/>
    </location>
</feature>
<dbReference type="Proteomes" id="UP000515161">
    <property type="component" value="Unplaced"/>
</dbReference>
<feature type="compositionally biased region" description="Basic and acidic residues" evidence="2">
    <location>
        <begin position="1878"/>
        <end position="1893"/>
    </location>
</feature>
<dbReference type="KEGG" id="gacu:117542249"/>
<protein>
    <submittedName>
        <fullName evidence="7">Protein TASOR-like isoform X1</fullName>
    </submittedName>
</protein>
<evidence type="ECO:0000256" key="1">
    <source>
        <dbReference type="ARBA" id="ARBA00008058"/>
    </source>
</evidence>
<dbReference type="GeneID" id="117542249"/>
<feature type="compositionally biased region" description="Pro residues" evidence="2">
    <location>
        <begin position="963"/>
        <end position="1004"/>
    </location>
</feature>
<feature type="region of interest" description="Disordered" evidence="2">
    <location>
        <begin position="1859"/>
        <end position="2025"/>
    </location>
</feature>
<dbReference type="PANTHER" id="PTHR16207">
    <property type="entry name" value="SET DOMAIN-CONTAINING PROTEIN"/>
    <property type="match status" value="1"/>
</dbReference>
<feature type="region of interest" description="Disordered" evidence="2">
    <location>
        <begin position="2044"/>
        <end position="2077"/>
    </location>
</feature>
<dbReference type="Pfam" id="PF12509">
    <property type="entry name" value="DUF3715"/>
    <property type="match status" value="1"/>
</dbReference>
<dbReference type="GO" id="GO:0005654">
    <property type="term" value="C:nucleoplasm"/>
    <property type="evidence" value="ECO:0007669"/>
    <property type="project" value="TreeGrafter"/>
</dbReference>
<dbReference type="GO" id="GO:0003682">
    <property type="term" value="F:chromatin binding"/>
    <property type="evidence" value="ECO:0007669"/>
    <property type="project" value="TreeGrafter"/>
</dbReference>
<feature type="domain" description="TASOR pseudo-PARP" evidence="3">
    <location>
        <begin position="187"/>
        <end position="330"/>
    </location>
</feature>
<proteinExistence type="inferred from homology"/>
<feature type="compositionally biased region" description="Polar residues" evidence="2">
    <location>
        <begin position="2009"/>
        <end position="2025"/>
    </location>
</feature>
<feature type="compositionally biased region" description="Gly residues" evidence="2">
    <location>
        <begin position="861"/>
        <end position="871"/>
    </location>
</feature>
<feature type="compositionally biased region" description="Polar residues" evidence="2">
    <location>
        <begin position="1031"/>
        <end position="1040"/>
    </location>
</feature>
<dbReference type="Pfam" id="PF24630">
    <property type="entry name" value="PIN_TASOR"/>
    <property type="match status" value="1"/>
</dbReference>
<reference evidence="7" key="1">
    <citation type="submission" date="2025-08" db="UniProtKB">
        <authorList>
            <consortium name="RefSeq"/>
        </authorList>
    </citation>
    <scope>IDENTIFICATION</scope>
</reference>
<feature type="region of interest" description="Disordered" evidence="2">
    <location>
        <begin position="2221"/>
        <end position="2253"/>
    </location>
</feature>
<feature type="compositionally biased region" description="Basic and acidic residues" evidence="2">
    <location>
        <begin position="1933"/>
        <end position="1943"/>
    </location>
</feature>
<feature type="compositionally biased region" description="Pro residues" evidence="2">
    <location>
        <begin position="929"/>
        <end position="944"/>
    </location>
</feature>
<feature type="domain" description="TASOR PIN" evidence="5">
    <location>
        <begin position="1570"/>
        <end position="1710"/>
    </location>
</feature>
<dbReference type="GO" id="GO:0045814">
    <property type="term" value="P:negative regulation of gene expression, epigenetic"/>
    <property type="evidence" value="ECO:0007669"/>
    <property type="project" value="InterPro"/>
</dbReference>
<dbReference type="GO" id="GO:0097355">
    <property type="term" value="P:protein localization to heterochromatin"/>
    <property type="evidence" value="ECO:0007669"/>
    <property type="project" value="TreeGrafter"/>
</dbReference>
<evidence type="ECO:0000313" key="7">
    <source>
        <dbReference type="RefSeq" id="XP_034065709.1"/>
    </source>
</evidence>
<name>A0A6P8TNG8_GYMAC</name>
<feature type="domain" description="TASOR alpha/beta" evidence="4">
    <location>
        <begin position="1471"/>
        <end position="1566"/>
    </location>
</feature>